<dbReference type="PANTHER" id="PTHR10169:SF38">
    <property type="entry name" value="DNA TOPOISOMERASE 2"/>
    <property type="match status" value="1"/>
</dbReference>
<dbReference type="InterPro" id="IPR002205">
    <property type="entry name" value="Topo_IIA_dom_A"/>
</dbReference>
<feature type="domain" description="Topo IIA-type catalytic" evidence="11">
    <location>
        <begin position="25"/>
        <end position="448"/>
    </location>
</feature>
<reference evidence="12" key="1">
    <citation type="submission" date="2024-06" db="EMBL/GenBank/DDBJ databases">
        <authorList>
            <person name="Melgar S."/>
            <person name="Ryabinky S."/>
            <person name="Merugu K."/>
            <person name="Desisa B."/>
            <person name="Truong H."/>
            <person name="Jamal R."/>
            <person name="Sandhu A."/>
            <person name="Johnson A."/>
        </authorList>
    </citation>
    <scope>NUCLEOTIDE SEQUENCE</scope>
</reference>
<dbReference type="Gene3D" id="3.30.1360.40">
    <property type="match status" value="1"/>
</dbReference>
<dbReference type="PANTHER" id="PTHR10169">
    <property type="entry name" value="DNA TOPOISOMERASE/GYRASE"/>
    <property type="match status" value="1"/>
</dbReference>
<protein>
    <recommendedName>
        <fullName evidence="4">DNA topoisomerase (ATP-hydrolyzing)</fullName>
        <ecNumber evidence="4">5.6.2.2</ecNumber>
    </recommendedName>
</protein>
<dbReference type="GO" id="GO:0005524">
    <property type="term" value="F:ATP binding"/>
    <property type="evidence" value="ECO:0007669"/>
    <property type="project" value="UniProtKB-KW"/>
</dbReference>
<dbReference type="GO" id="GO:0006265">
    <property type="term" value="P:DNA topological change"/>
    <property type="evidence" value="ECO:0007669"/>
    <property type="project" value="UniProtKB-UniRule"/>
</dbReference>
<dbReference type="EMBL" id="PP869623">
    <property type="protein sequence ID" value="XCN28054.1"/>
    <property type="molecule type" value="Genomic_DNA"/>
</dbReference>
<sequence>MEISVSDFVNVEHKEYSIVNSIRQIPSLIDGLKPSQRKILFAAIEYGKEELVDRLAMFCAARTAYKAGGDNLSGAIINMARNLPGSNNIPYFDRDGQFGSIASREASSPRYISVAVNKNIKSIFKKEDDSILRYNYLGDERLDPMFYLPVIPMILVNGVSAIGSGYASNIPNHSVKSVVDALKCLLDGRDPTPLIPHYEGFNGVTRYDTDGKVYTEGTYRLVNATTIQITDLPPGNFSKPYEMKVIMPLVRDGTIVEFTNNTNEIDGWDITIQFKRGVLSSMDAEQIRTMLSLTNRYTPTLAAWDENGFIRPYSSVQEILVDFFNYRLTRYEDRRQSLMKDIKDKMAELDKQRMFIGYITKTDLNKNIDELKAYFLDNYNMYAVRDGISLQCDSMNITADDVDRMFKISLSSISLDARDRLSARLDTLQGQLQDLKNKTDVDLYKEDIEIIEKELGL</sequence>
<dbReference type="InterPro" id="IPR001154">
    <property type="entry name" value="TopoII_euk"/>
</dbReference>
<keyword evidence="6" id="KW-0067">ATP-binding</keyword>
<evidence type="ECO:0000256" key="5">
    <source>
        <dbReference type="ARBA" id="ARBA00022741"/>
    </source>
</evidence>
<dbReference type="Pfam" id="PF00521">
    <property type="entry name" value="DNA_topoisoIV"/>
    <property type="match status" value="1"/>
</dbReference>
<evidence type="ECO:0000259" key="11">
    <source>
        <dbReference type="PROSITE" id="PS52040"/>
    </source>
</evidence>
<evidence type="ECO:0000256" key="6">
    <source>
        <dbReference type="ARBA" id="ARBA00022840"/>
    </source>
</evidence>
<dbReference type="GO" id="GO:0003918">
    <property type="term" value="F:DNA topoisomerase type II (double strand cut, ATP-hydrolyzing) activity"/>
    <property type="evidence" value="ECO:0007669"/>
    <property type="project" value="UniProtKB-EC"/>
</dbReference>
<dbReference type="Gene3D" id="3.90.199.10">
    <property type="entry name" value="Topoisomerase II, domain 5"/>
    <property type="match status" value="1"/>
</dbReference>
<dbReference type="InterPro" id="IPR013760">
    <property type="entry name" value="Topo_IIA-like_dom_sf"/>
</dbReference>
<evidence type="ECO:0000256" key="7">
    <source>
        <dbReference type="ARBA" id="ARBA00023029"/>
    </source>
</evidence>
<evidence type="ECO:0000313" key="12">
    <source>
        <dbReference type="EMBL" id="XCN28054.1"/>
    </source>
</evidence>
<keyword evidence="5" id="KW-0547">Nucleotide-binding</keyword>
<evidence type="ECO:0000256" key="4">
    <source>
        <dbReference type="ARBA" id="ARBA00012895"/>
    </source>
</evidence>
<dbReference type="InterPro" id="IPR013758">
    <property type="entry name" value="Topo_IIA_A/C_ab"/>
</dbReference>
<dbReference type="EC" id="5.6.2.2" evidence="4"/>
<dbReference type="SMART" id="SM00434">
    <property type="entry name" value="TOP4c"/>
    <property type="match status" value="1"/>
</dbReference>
<keyword evidence="9 10" id="KW-0413">Isomerase</keyword>
<evidence type="ECO:0000256" key="1">
    <source>
        <dbReference type="ARBA" id="ARBA00000185"/>
    </source>
</evidence>
<dbReference type="SUPFAM" id="SSF56719">
    <property type="entry name" value="Type II DNA topoisomerase"/>
    <property type="match status" value="1"/>
</dbReference>
<evidence type="ECO:0000256" key="9">
    <source>
        <dbReference type="ARBA" id="ARBA00023235"/>
    </source>
</evidence>
<evidence type="ECO:0000256" key="3">
    <source>
        <dbReference type="ARBA" id="ARBA00011080"/>
    </source>
</evidence>
<evidence type="ECO:0000256" key="2">
    <source>
        <dbReference type="ARBA" id="ARBA00001946"/>
    </source>
</evidence>
<dbReference type="GO" id="GO:0003677">
    <property type="term" value="F:DNA binding"/>
    <property type="evidence" value="ECO:0007669"/>
    <property type="project" value="UniProtKB-UniRule"/>
</dbReference>
<dbReference type="GO" id="GO:0000819">
    <property type="term" value="P:sister chromatid segregation"/>
    <property type="evidence" value="ECO:0007669"/>
    <property type="project" value="TreeGrafter"/>
</dbReference>
<comment type="similarity">
    <text evidence="3">Belongs to the type II topoisomerase family.</text>
</comment>
<name>A0AAU8KWQ6_9CAUD</name>
<keyword evidence="8 10" id="KW-0238">DNA-binding</keyword>
<keyword evidence="7 10" id="KW-0799">Topoisomerase</keyword>
<dbReference type="InterPro" id="IPR013757">
    <property type="entry name" value="Topo_IIA_A_a_sf"/>
</dbReference>
<dbReference type="PROSITE" id="PS52040">
    <property type="entry name" value="TOPO_IIA"/>
    <property type="match status" value="1"/>
</dbReference>
<evidence type="ECO:0000256" key="10">
    <source>
        <dbReference type="PROSITE-ProRule" id="PRU01384"/>
    </source>
</evidence>
<feature type="active site" description="O-(5'-phospho-DNA)-tyrosine intermediate" evidence="10">
    <location>
        <position position="111"/>
    </location>
</feature>
<proteinExistence type="inferred from homology"/>
<dbReference type="PRINTS" id="PR01158">
    <property type="entry name" value="TOPISMRASEII"/>
</dbReference>
<dbReference type="Gene3D" id="1.10.268.10">
    <property type="entry name" value="Topoisomerase, domain 3"/>
    <property type="match status" value="1"/>
</dbReference>
<accession>A0AAU8KWQ6</accession>
<dbReference type="InterPro" id="IPR050634">
    <property type="entry name" value="DNA_Topoisomerase_II"/>
</dbReference>
<evidence type="ECO:0000256" key="8">
    <source>
        <dbReference type="ARBA" id="ARBA00023125"/>
    </source>
</evidence>
<comment type="catalytic activity">
    <reaction evidence="1 10">
        <text>ATP-dependent breakage, passage and rejoining of double-stranded DNA.</text>
        <dbReference type="EC" id="5.6.2.2"/>
    </reaction>
</comment>
<comment type="cofactor">
    <cofactor evidence="2">
        <name>Mg(2+)</name>
        <dbReference type="ChEBI" id="CHEBI:18420"/>
    </cofactor>
</comment>
<organism evidence="12">
    <name type="scientific">Serratia phage Kevin</name>
    <dbReference type="NCBI Taxonomy" id="3161161"/>
    <lineage>
        <taxon>Viruses</taxon>
        <taxon>Duplodnaviria</taxon>
        <taxon>Heunggongvirae</taxon>
        <taxon>Uroviricota</taxon>
        <taxon>Caudoviricetes</taxon>
        <taxon>Pantevenvirales</taxon>
        <taxon>Ackermannviridae</taxon>
        <taxon>Miltonvirus</taxon>
    </lineage>
</organism>